<dbReference type="RefSeq" id="WP_165898860.1">
    <property type="nucleotide sequence ID" value="NZ_DAIMLW010000003.1"/>
</dbReference>
<evidence type="ECO:0000313" key="1">
    <source>
        <dbReference type="EMBL" id="TCL37222.1"/>
    </source>
</evidence>
<comment type="caution">
    <text evidence="1">The sequence shown here is derived from an EMBL/GenBank/DDBJ whole genome shotgun (WGS) entry which is preliminary data.</text>
</comment>
<gene>
    <name evidence="1" type="ORF">EV210_10689</name>
</gene>
<reference evidence="1 2" key="1">
    <citation type="submission" date="2019-03" db="EMBL/GenBank/DDBJ databases">
        <title>Genomic Encyclopedia of Type Strains, Phase IV (KMG-IV): sequencing the most valuable type-strain genomes for metagenomic binning, comparative biology and taxonomic classification.</title>
        <authorList>
            <person name="Goeker M."/>
        </authorList>
    </citation>
    <scope>NUCLEOTIDE SEQUENCE [LARGE SCALE GENOMIC DNA]</scope>
    <source>
        <strain evidence="1 2">DSM 15969</strain>
    </source>
</reference>
<proteinExistence type="predicted"/>
<organism evidence="1 2">
    <name type="scientific">Anaerospora hongkongensis</name>
    <dbReference type="NCBI Taxonomy" id="244830"/>
    <lineage>
        <taxon>Bacteria</taxon>
        <taxon>Bacillati</taxon>
        <taxon>Bacillota</taxon>
        <taxon>Negativicutes</taxon>
        <taxon>Selenomonadales</taxon>
        <taxon>Sporomusaceae</taxon>
        <taxon>Anaerospora</taxon>
    </lineage>
</organism>
<dbReference type="Proteomes" id="UP000295063">
    <property type="component" value="Unassembled WGS sequence"/>
</dbReference>
<name>A0A4V2Q8L5_9FIRM</name>
<evidence type="ECO:0000313" key="2">
    <source>
        <dbReference type="Proteomes" id="UP000295063"/>
    </source>
</evidence>
<accession>A0A4V2Q8L5</accession>
<keyword evidence="2" id="KW-1185">Reference proteome</keyword>
<dbReference type="EMBL" id="SLUI01000006">
    <property type="protein sequence ID" value="TCL37222.1"/>
    <property type="molecule type" value="Genomic_DNA"/>
</dbReference>
<sequence>MEIWIEGVQIKIPKGSKLKSITISELDSKAAKRKAVELVDKLFQPLLREGQQQCD</sequence>
<dbReference type="AlphaFoldDB" id="A0A4V2Q8L5"/>
<protein>
    <submittedName>
        <fullName evidence="1">Uncharacterized protein</fullName>
    </submittedName>
</protein>